<accession>A0A975NBE6</accession>
<dbReference type="PANTHER" id="PTHR35810">
    <property type="entry name" value="CYTOPLASMIC PROTEIN-RELATED"/>
    <property type="match status" value="1"/>
</dbReference>
<dbReference type="RefSeq" id="WP_215620301.1">
    <property type="nucleotide sequence ID" value="NZ_CP076134.1"/>
</dbReference>
<dbReference type="Pfam" id="PF13310">
    <property type="entry name" value="Virulence_RhuM"/>
    <property type="match status" value="1"/>
</dbReference>
<dbReference type="Proteomes" id="UP000680839">
    <property type="component" value="Chromosome"/>
</dbReference>
<feature type="domain" description="Bro-N" evidence="1">
    <location>
        <begin position="26"/>
        <end position="142"/>
    </location>
</feature>
<dbReference type="AlphaFoldDB" id="A0A975NBE6"/>
<evidence type="ECO:0000313" key="2">
    <source>
        <dbReference type="EMBL" id="QWG11421.1"/>
    </source>
</evidence>
<gene>
    <name evidence="2" type="ORF">KMZ29_16955</name>
</gene>
<sequence>MKSPKITKLVQETKQTVRLTNATARLMEMKSVHYKTGNRDIPFNIDLTVATVWATQNQIADLYGRDKATIREHIKNLYSEGELVSSSVERKFLSTAADGKTYEVAHYSLPLILAVGFRIKSPEAVEFRRWANEILQGYLQDGYALNEKRLRSDPAAADSLAKRLRAIRAEEKHLFASIRDFFKEASVDYDPLSPTCKSFYAVVQVSCCRFDGHPVKLIPPCARTQQG</sequence>
<dbReference type="EMBL" id="CP076134">
    <property type="protein sequence ID" value="QWG11421.1"/>
    <property type="molecule type" value="Genomic_DNA"/>
</dbReference>
<reference evidence="2" key="1">
    <citation type="submission" date="2021-06" db="EMBL/GenBank/DDBJ databases">
        <title>Bradyrhizobium sp. S2-20-1 Genome sequencing.</title>
        <authorList>
            <person name="Jin L."/>
        </authorList>
    </citation>
    <scope>NUCLEOTIDE SEQUENCE</scope>
    <source>
        <strain evidence="2">S2-20-1</strain>
    </source>
</reference>
<organism evidence="2 3">
    <name type="scientific">Bradyrhizobium sediminis</name>
    <dbReference type="NCBI Taxonomy" id="2840469"/>
    <lineage>
        <taxon>Bacteria</taxon>
        <taxon>Pseudomonadati</taxon>
        <taxon>Pseudomonadota</taxon>
        <taxon>Alphaproteobacteria</taxon>
        <taxon>Hyphomicrobiales</taxon>
        <taxon>Nitrobacteraceae</taxon>
        <taxon>Bradyrhizobium</taxon>
    </lineage>
</organism>
<evidence type="ECO:0000259" key="1">
    <source>
        <dbReference type="PROSITE" id="PS51750"/>
    </source>
</evidence>
<protein>
    <submittedName>
        <fullName evidence="2">Virulence RhuM family protein</fullName>
    </submittedName>
</protein>
<name>A0A975NBE6_9BRAD</name>
<evidence type="ECO:0000313" key="3">
    <source>
        <dbReference type="Proteomes" id="UP000680839"/>
    </source>
</evidence>
<dbReference type="InterPro" id="IPR003497">
    <property type="entry name" value="BRO_N_domain"/>
</dbReference>
<dbReference type="InterPro" id="IPR011204">
    <property type="entry name" value="Virulence_RhuM-like"/>
</dbReference>
<dbReference type="PANTHER" id="PTHR35810:SF1">
    <property type="entry name" value="CYTOPLASMIC PROTEIN"/>
    <property type="match status" value="1"/>
</dbReference>
<proteinExistence type="predicted"/>
<dbReference type="PROSITE" id="PS51750">
    <property type="entry name" value="BRO_N"/>
    <property type="match status" value="1"/>
</dbReference>